<keyword evidence="4" id="KW-0812">Transmembrane</keyword>
<keyword evidence="4" id="KW-1133">Transmembrane helix</keyword>
<evidence type="ECO:0000256" key="1">
    <source>
        <dbReference type="ARBA" id="ARBA00004196"/>
    </source>
</evidence>
<dbReference type="RefSeq" id="WP_203989563.1">
    <property type="nucleotide sequence ID" value="NZ_BOPG01000012.1"/>
</dbReference>
<name>A0A8J4DYI5_9ACTN</name>
<evidence type="ECO:0000313" key="5">
    <source>
        <dbReference type="EMBL" id="GIJ54478.1"/>
    </source>
</evidence>
<keyword evidence="4" id="KW-0472">Membrane</keyword>
<protein>
    <recommendedName>
        <fullName evidence="7">HlyD family secretion protein</fullName>
    </recommendedName>
</protein>
<dbReference type="PANTHER" id="PTHR32347">
    <property type="entry name" value="EFFLUX SYSTEM COMPONENT YKNX-RELATED"/>
    <property type="match status" value="1"/>
</dbReference>
<evidence type="ECO:0000256" key="4">
    <source>
        <dbReference type="SAM" id="Phobius"/>
    </source>
</evidence>
<dbReference type="Gene3D" id="2.40.50.100">
    <property type="match status" value="1"/>
</dbReference>
<organism evidence="5 6">
    <name type="scientific">Virgisporangium aurantiacum</name>
    <dbReference type="NCBI Taxonomy" id="175570"/>
    <lineage>
        <taxon>Bacteria</taxon>
        <taxon>Bacillati</taxon>
        <taxon>Actinomycetota</taxon>
        <taxon>Actinomycetes</taxon>
        <taxon>Micromonosporales</taxon>
        <taxon>Micromonosporaceae</taxon>
        <taxon>Virgisporangium</taxon>
    </lineage>
</organism>
<keyword evidence="6" id="KW-1185">Reference proteome</keyword>
<dbReference type="EMBL" id="BOPG01000012">
    <property type="protein sequence ID" value="GIJ54478.1"/>
    <property type="molecule type" value="Genomic_DNA"/>
</dbReference>
<evidence type="ECO:0008006" key="7">
    <source>
        <dbReference type="Google" id="ProtNLM"/>
    </source>
</evidence>
<comment type="subcellular location">
    <subcellularLocation>
        <location evidence="1">Cell envelope</location>
    </subcellularLocation>
</comment>
<comment type="caution">
    <text evidence="5">The sequence shown here is derived from an EMBL/GenBank/DDBJ whole genome shotgun (WGS) entry which is preliminary data.</text>
</comment>
<feature type="region of interest" description="Disordered" evidence="3">
    <location>
        <begin position="1"/>
        <end position="25"/>
    </location>
</feature>
<evidence type="ECO:0000256" key="2">
    <source>
        <dbReference type="ARBA" id="ARBA00023054"/>
    </source>
</evidence>
<dbReference type="AlphaFoldDB" id="A0A8J4DYI5"/>
<dbReference type="InterPro" id="IPR050465">
    <property type="entry name" value="UPF0194_transport"/>
</dbReference>
<accession>A0A8J4DYI5</accession>
<gene>
    <name evidence="5" type="ORF">Vau01_019940</name>
</gene>
<feature type="transmembrane region" description="Helical" evidence="4">
    <location>
        <begin position="32"/>
        <end position="52"/>
    </location>
</feature>
<keyword evidence="2" id="KW-0175">Coiled coil</keyword>
<dbReference type="GO" id="GO:0030313">
    <property type="term" value="C:cell envelope"/>
    <property type="evidence" value="ECO:0007669"/>
    <property type="project" value="UniProtKB-SubCell"/>
</dbReference>
<feature type="compositionally biased region" description="Low complexity" evidence="3">
    <location>
        <begin position="11"/>
        <end position="22"/>
    </location>
</feature>
<dbReference type="Proteomes" id="UP000612585">
    <property type="component" value="Unassembled WGS sequence"/>
</dbReference>
<proteinExistence type="predicted"/>
<reference evidence="5" key="1">
    <citation type="submission" date="2021-01" db="EMBL/GenBank/DDBJ databases">
        <title>Whole genome shotgun sequence of Virgisporangium aurantiacum NBRC 16421.</title>
        <authorList>
            <person name="Komaki H."/>
            <person name="Tamura T."/>
        </authorList>
    </citation>
    <scope>NUCLEOTIDE SEQUENCE</scope>
    <source>
        <strain evidence="5">NBRC 16421</strain>
    </source>
</reference>
<evidence type="ECO:0000256" key="3">
    <source>
        <dbReference type="SAM" id="MobiDB-lite"/>
    </source>
</evidence>
<evidence type="ECO:0000313" key="6">
    <source>
        <dbReference type="Proteomes" id="UP000612585"/>
    </source>
</evidence>
<sequence>MLDTTIKTDTPRAPASATPAPGRSRRGTFRKWRARFIVLVLIAGAGYAGYLITRSKAGEAAEIDLGTVTLTSQVVPVETPRPGQVMSVDVTAAERVEAGQKLGTVQVTTTDSDGAPVLSTVVLSAPRTGIVVDDPVTVGSTLQPGQPFVELYDPTKLTFEGQVSLTDLAELSPGMTATLKAEGMRGSIWATVQRAVPRVGDTETDVAADSLRIVLVPMNEADVARLVPGLRFTGTVDTGTGPADRPKLVYVNA</sequence>